<proteinExistence type="inferred from homology"/>
<dbReference type="GO" id="GO:0016301">
    <property type="term" value="F:kinase activity"/>
    <property type="evidence" value="ECO:0007669"/>
    <property type="project" value="UniProtKB-KW"/>
</dbReference>
<keyword evidence="3" id="KW-0547">Nucleotide-binding</keyword>
<dbReference type="CDD" id="cd01167">
    <property type="entry name" value="bac_FRK"/>
    <property type="match status" value="1"/>
</dbReference>
<dbReference type="InterPro" id="IPR050306">
    <property type="entry name" value="PfkB_Carbo_kinase"/>
</dbReference>
<dbReference type="Proteomes" id="UP000179786">
    <property type="component" value="Unassembled WGS sequence"/>
</dbReference>
<protein>
    <submittedName>
        <fullName evidence="7">Fructokinase</fullName>
    </submittedName>
</protein>
<dbReference type="EMBL" id="MKJU01000028">
    <property type="protein sequence ID" value="OHU89861.1"/>
    <property type="molecule type" value="Genomic_DNA"/>
</dbReference>
<comment type="similarity">
    <text evidence="1">Belongs to the carbohydrate kinase PfkB family.</text>
</comment>
<evidence type="ECO:0000256" key="1">
    <source>
        <dbReference type="ARBA" id="ARBA00010688"/>
    </source>
</evidence>
<evidence type="ECO:0000256" key="2">
    <source>
        <dbReference type="ARBA" id="ARBA00022679"/>
    </source>
</evidence>
<comment type="caution">
    <text evidence="7">The sequence shown here is derived from an EMBL/GenBank/DDBJ whole genome shotgun (WGS) entry which is preliminary data.</text>
</comment>
<dbReference type="OrthoDB" id="9779730at2"/>
<evidence type="ECO:0000313" key="8">
    <source>
        <dbReference type="Proteomes" id="UP000179786"/>
    </source>
</evidence>
<dbReference type="AlphaFoldDB" id="A0A1S1MT92"/>
<keyword evidence="8" id="KW-1185">Reference proteome</keyword>
<dbReference type="SUPFAM" id="SSF53613">
    <property type="entry name" value="Ribokinase-like"/>
    <property type="match status" value="1"/>
</dbReference>
<evidence type="ECO:0000313" key="7">
    <source>
        <dbReference type="EMBL" id="OHU89861.1"/>
    </source>
</evidence>
<reference evidence="7 8" key="1">
    <citation type="submission" date="2016-09" db="EMBL/GenBank/DDBJ databases">
        <title>Pseudoalteromonas amylolytica sp. nov., isolated from the surface seawater.</title>
        <authorList>
            <person name="Wu Y.-H."/>
            <person name="Cheng H."/>
            <person name="Jin X.-B."/>
            <person name="Wang C.-S."/>
            <person name="Xu X.-W."/>
        </authorList>
    </citation>
    <scope>NUCLEOTIDE SEQUENCE [LARGE SCALE GENOMIC DNA]</scope>
    <source>
        <strain evidence="7 8">JW1</strain>
    </source>
</reference>
<feature type="domain" description="Carbohydrate kinase PfkB" evidence="6">
    <location>
        <begin position="3"/>
        <end position="305"/>
    </location>
</feature>
<evidence type="ECO:0000256" key="4">
    <source>
        <dbReference type="ARBA" id="ARBA00022777"/>
    </source>
</evidence>
<dbReference type="PROSITE" id="PS00584">
    <property type="entry name" value="PFKB_KINASES_2"/>
    <property type="match status" value="1"/>
</dbReference>
<dbReference type="PANTHER" id="PTHR43085">
    <property type="entry name" value="HEXOKINASE FAMILY MEMBER"/>
    <property type="match status" value="1"/>
</dbReference>
<dbReference type="Pfam" id="PF00294">
    <property type="entry name" value="PfkB"/>
    <property type="match status" value="1"/>
</dbReference>
<evidence type="ECO:0000256" key="5">
    <source>
        <dbReference type="ARBA" id="ARBA00022840"/>
    </source>
</evidence>
<keyword evidence="4 7" id="KW-0418">Kinase</keyword>
<dbReference type="GO" id="GO:0005524">
    <property type="term" value="F:ATP binding"/>
    <property type="evidence" value="ECO:0007669"/>
    <property type="project" value="UniProtKB-KW"/>
</dbReference>
<name>A0A1S1MT92_9GAMM</name>
<organism evidence="7 8">
    <name type="scientific">Pseudoalteromonas amylolytica</name>
    <dbReference type="NCBI Taxonomy" id="1859457"/>
    <lineage>
        <taxon>Bacteria</taxon>
        <taxon>Pseudomonadati</taxon>
        <taxon>Pseudomonadota</taxon>
        <taxon>Gammaproteobacteria</taxon>
        <taxon>Alteromonadales</taxon>
        <taxon>Pseudoalteromonadaceae</taxon>
        <taxon>Pseudoalteromonas</taxon>
    </lineage>
</organism>
<sequence length="310" mass="33841">MKLTCFGEALIDLLPGQHGAFLPIVGGAPANAAVGFAKLGGTAEFLGGLATDGFAQQIRSTLDSYGVSTMHCPTIAQTNTALAVVTLDENNERQFSFYRNQTADLMVNAADFAPFQWPEAGVFHFCSNTLTTSDIRQTHMALLEQAFRHHQLISFDVNLRLALWPDVSQLSANIEACFKYSDILKFSLEELECLCQTANTTTQQYCHWLFALGVKLILISNGQHPVQLLTKKQQIEIATPTVQVTDTTGAGDSLISGFLFYLAKLNVHKTNLVDDIDKLEQAAKFAVKCGAHTCTQLGVMQALPTLEHVS</sequence>
<keyword evidence="2" id="KW-0808">Transferase</keyword>
<evidence type="ECO:0000256" key="3">
    <source>
        <dbReference type="ARBA" id="ARBA00022741"/>
    </source>
</evidence>
<dbReference type="STRING" id="1859457.BET10_15925"/>
<dbReference type="InterPro" id="IPR002173">
    <property type="entry name" value="Carboh/pur_kinase_PfkB_CS"/>
</dbReference>
<keyword evidence="5" id="KW-0067">ATP-binding</keyword>
<evidence type="ECO:0000259" key="6">
    <source>
        <dbReference type="Pfam" id="PF00294"/>
    </source>
</evidence>
<dbReference type="InterPro" id="IPR011611">
    <property type="entry name" value="PfkB_dom"/>
</dbReference>
<dbReference type="Gene3D" id="3.40.1190.20">
    <property type="match status" value="1"/>
</dbReference>
<dbReference type="InterPro" id="IPR029056">
    <property type="entry name" value="Ribokinase-like"/>
</dbReference>
<dbReference type="PANTHER" id="PTHR43085:SF1">
    <property type="entry name" value="PSEUDOURIDINE KINASE-RELATED"/>
    <property type="match status" value="1"/>
</dbReference>
<gene>
    <name evidence="7" type="ORF">BET10_15925</name>
</gene>
<accession>A0A1S1MT92</accession>